<evidence type="ECO:0000256" key="5">
    <source>
        <dbReference type="ARBA" id="ARBA00022801"/>
    </source>
</evidence>
<keyword evidence="8 12" id="KW-0067">ATP-binding</keyword>
<feature type="binding site" evidence="12">
    <location>
        <position position="464"/>
    </location>
    <ligand>
        <name>Zn(2+)</name>
        <dbReference type="ChEBI" id="CHEBI:29105"/>
        <label>2</label>
    </ligand>
</feature>
<evidence type="ECO:0000259" key="13">
    <source>
        <dbReference type="PROSITE" id="PS51192"/>
    </source>
</evidence>
<dbReference type="HAMAP" id="MF_00983">
    <property type="entry name" value="PriA"/>
    <property type="match status" value="1"/>
</dbReference>
<feature type="binding site" evidence="12">
    <location>
        <position position="455"/>
    </location>
    <ligand>
        <name>Zn(2+)</name>
        <dbReference type="ChEBI" id="CHEBI:29105"/>
        <label>1</label>
    </ligand>
</feature>
<dbReference type="PROSITE" id="PS51192">
    <property type="entry name" value="HELICASE_ATP_BIND_1"/>
    <property type="match status" value="1"/>
</dbReference>
<dbReference type="Pfam" id="PF17764">
    <property type="entry name" value="PriA_3primeBD"/>
    <property type="match status" value="1"/>
</dbReference>
<evidence type="ECO:0000313" key="16">
    <source>
        <dbReference type="Proteomes" id="UP000031307"/>
    </source>
</evidence>
<keyword evidence="6 12" id="KW-0347">Helicase</keyword>
<dbReference type="Gene3D" id="3.40.1440.60">
    <property type="entry name" value="PriA, 3(prime) DNA-binding domain"/>
    <property type="match status" value="1"/>
</dbReference>
<dbReference type="SUPFAM" id="SSF52540">
    <property type="entry name" value="P-loop containing nucleoside triphosphate hydrolases"/>
    <property type="match status" value="2"/>
</dbReference>
<reference evidence="15 16" key="1">
    <citation type="journal article" date="2014" name="Mol. Biol. Evol.">
        <title>Massive expansion of Ubiquitination-related gene families within the Chlamydiae.</title>
        <authorList>
            <person name="Domman D."/>
            <person name="Collingro A."/>
            <person name="Lagkouvardos I."/>
            <person name="Gehre L."/>
            <person name="Weinmaier T."/>
            <person name="Rattei T."/>
            <person name="Subtil A."/>
            <person name="Horn M."/>
        </authorList>
    </citation>
    <scope>NUCLEOTIDE SEQUENCE [LARGE SCALE GENOMIC DNA]</scope>
    <source>
        <strain evidence="15 16">OEW1</strain>
    </source>
</reference>
<dbReference type="Proteomes" id="UP000031307">
    <property type="component" value="Unassembled WGS sequence"/>
</dbReference>
<comment type="function">
    <text evidence="12">Initiates the restart of stalled replication forks, which reloads the replicative helicase on sites other than the origin of replication. Recognizes and binds to abandoned replication forks and remodels them to uncover a helicase loading site. Promotes assembly of the primosome at these replication forks.</text>
</comment>
<dbReference type="GO" id="GO:0016887">
    <property type="term" value="F:ATP hydrolysis activity"/>
    <property type="evidence" value="ECO:0007669"/>
    <property type="project" value="RHEA"/>
</dbReference>
<keyword evidence="2 12" id="KW-0235">DNA replication</keyword>
<feature type="binding site" evidence="12">
    <location>
        <position position="482"/>
    </location>
    <ligand>
        <name>Zn(2+)</name>
        <dbReference type="ChEBI" id="CHEBI:29105"/>
        <label>2</label>
    </ligand>
</feature>
<evidence type="ECO:0000256" key="4">
    <source>
        <dbReference type="ARBA" id="ARBA00022741"/>
    </source>
</evidence>
<evidence type="ECO:0000256" key="10">
    <source>
        <dbReference type="ARBA" id="ARBA00023235"/>
    </source>
</evidence>
<feature type="binding site" evidence="12">
    <location>
        <position position="485"/>
    </location>
    <ligand>
        <name>Zn(2+)</name>
        <dbReference type="ChEBI" id="CHEBI:29105"/>
        <label>2</label>
    </ligand>
</feature>
<dbReference type="CDD" id="cd17929">
    <property type="entry name" value="DEXHc_priA"/>
    <property type="match status" value="1"/>
</dbReference>
<dbReference type="InterPro" id="IPR005259">
    <property type="entry name" value="PriA"/>
</dbReference>
<keyword evidence="10 12" id="KW-0413">Isomerase</keyword>
<dbReference type="PATRIC" id="fig|83552.4.peg.216"/>
<dbReference type="GO" id="GO:0008270">
    <property type="term" value="F:zinc ion binding"/>
    <property type="evidence" value="ECO:0007669"/>
    <property type="project" value="UniProtKB-UniRule"/>
</dbReference>
<evidence type="ECO:0000256" key="8">
    <source>
        <dbReference type="ARBA" id="ARBA00022840"/>
    </source>
</evidence>
<dbReference type="InterPro" id="IPR027417">
    <property type="entry name" value="P-loop_NTPase"/>
</dbReference>
<dbReference type="GO" id="GO:1990077">
    <property type="term" value="C:primosome complex"/>
    <property type="evidence" value="ECO:0007669"/>
    <property type="project" value="UniProtKB-UniRule"/>
</dbReference>
<dbReference type="SMART" id="SM00487">
    <property type="entry name" value="DEXDc"/>
    <property type="match status" value="1"/>
</dbReference>
<feature type="domain" description="Helicase C-terminal" evidence="14">
    <location>
        <begin position="421"/>
        <end position="645"/>
    </location>
</feature>
<dbReference type="InterPro" id="IPR041236">
    <property type="entry name" value="PriA_C"/>
</dbReference>
<dbReference type="PANTHER" id="PTHR30580:SF0">
    <property type="entry name" value="PRIMOSOMAL PROTEIN N"/>
    <property type="match status" value="1"/>
</dbReference>
<protein>
    <recommendedName>
        <fullName evidence="12">Replication restart protein PriA</fullName>
    </recommendedName>
    <alternativeName>
        <fullName evidence="12">ATP-dependent DNA helicase PriA</fullName>
        <ecNumber evidence="12">5.6.2.4</ecNumber>
    </alternativeName>
    <alternativeName>
        <fullName evidence="12">DNA 3'-5' helicase PriA</fullName>
    </alternativeName>
</protein>
<name>A0A0C1CCF7_9BACT</name>
<dbReference type="InterPro" id="IPR042115">
    <property type="entry name" value="PriA_3primeBD_sf"/>
</dbReference>
<keyword evidence="1 12" id="KW-0639">Primosome</keyword>
<organism evidence="15 16">
    <name type="scientific">Parachlamydia acanthamoebae</name>
    <dbReference type="NCBI Taxonomy" id="83552"/>
    <lineage>
        <taxon>Bacteria</taxon>
        <taxon>Pseudomonadati</taxon>
        <taxon>Chlamydiota</taxon>
        <taxon>Chlamydiia</taxon>
        <taxon>Parachlamydiales</taxon>
        <taxon>Parachlamydiaceae</taxon>
        <taxon>Parachlamydia</taxon>
    </lineage>
</organism>
<comment type="catalytic activity">
    <reaction evidence="11 12">
        <text>ATP + H2O = ADP + phosphate + H(+)</text>
        <dbReference type="Rhea" id="RHEA:13065"/>
        <dbReference type="ChEBI" id="CHEBI:15377"/>
        <dbReference type="ChEBI" id="CHEBI:15378"/>
        <dbReference type="ChEBI" id="CHEBI:30616"/>
        <dbReference type="ChEBI" id="CHEBI:43474"/>
        <dbReference type="ChEBI" id="CHEBI:456216"/>
        <dbReference type="EC" id="5.6.2.4"/>
    </reaction>
</comment>
<feature type="binding site" evidence="12">
    <location>
        <position position="496"/>
    </location>
    <ligand>
        <name>Zn(2+)</name>
        <dbReference type="ChEBI" id="CHEBI:29105"/>
        <label>1</label>
    </ligand>
</feature>
<evidence type="ECO:0000256" key="2">
    <source>
        <dbReference type="ARBA" id="ARBA00022705"/>
    </source>
</evidence>
<dbReference type="GO" id="GO:0043138">
    <property type="term" value="F:3'-5' DNA helicase activity"/>
    <property type="evidence" value="ECO:0007669"/>
    <property type="project" value="UniProtKB-EC"/>
</dbReference>
<dbReference type="PANTHER" id="PTHR30580">
    <property type="entry name" value="PRIMOSOMAL PROTEIN N"/>
    <property type="match status" value="1"/>
</dbReference>
<keyword evidence="9 12" id="KW-0238">DNA-binding</keyword>
<keyword evidence="5 12" id="KW-0378">Hydrolase</keyword>
<dbReference type="SMART" id="SM00490">
    <property type="entry name" value="HELICc"/>
    <property type="match status" value="1"/>
</dbReference>
<dbReference type="FunFam" id="3.40.50.300:FF:000489">
    <property type="entry name" value="Primosome assembly protein PriA"/>
    <property type="match status" value="1"/>
</dbReference>
<dbReference type="NCBIfam" id="TIGR00595">
    <property type="entry name" value="priA"/>
    <property type="match status" value="1"/>
</dbReference>
<dbReference type="NCBIfam" id="NF004066">
    <property type="entry name" value="PRK05580.1-3"/>
    <property type="match status" value="1"/>
</dbReference>
<feature type="binding site" evidence="12">
    <location>
        <position position="458"/>
    </location>
    <ligand>
        <name>Zn(2+)</name>
        <dbReference type="ChEBI" id="CHEBI:29105"/>
        <label>1</label>
    </ligand>
</feature>
<dbReference type="AlphaFoldDB" id="A0A0C1CCF7"/>
<dbReference type="GO" id="GO:0006270">
    <property type="term" value="P:DNA replication initiation"/>
    <property type="evidence" value="ECO:0007669"/>
    <property type="project" value="TreeGrafter"/>
</dbReference>
<dbReference type="GO" id="GO:0006302">
    <property type="term" value="P:double-strand break repair"/>
    <property type="evidence" value="ECO:0007669"/>
    <property type="project" value="InterPro"/>
</dbReference>
<dbReference type="Gene3D" id="3.40.50.300">
    <property type="entry name" value="P-loop containing nucleotide triphosphate hydrolases"/>
    <property type="match status" value="2"/>
</dbReference>
<evidence type="ECO:0000256" key="1">
    <source>
        <dbReference type="ARBA" id="ARBA00022515"/>
    </source>
</evidence>
<evidence type="ECO:0000256" key="11">
    <source>
        <dbReference type="ARBA" id="ARBA00048988"/>
    </source>
</evidence>
<gene>
    <name evidence="12 15" type="primary">priA</name>
    <name evidence="15" type="ORF">DB43_DT00020</name>
</gene>
<proteinExistence type="inferred from homology"/>
<keyword evidence="3 12" id="KW-0479">Metal-binding</keyword>
<dbReference type="InterPro" id="IPR040498">
    <property type="entry name" value="PriA_CRR"/>
</dbReference>
<evidence type="ECO:0000256" key="7">
    <source>
        <dbReference type="ARBA" id="ARBA00022833"/>
    </source>
</evidence>
<comment type="cofactor">
    <cofactor evidence="12">
        <name>Zn(2+)</name>
        <dbReference type="ChEBI" id="CHEBI:29105"/>
    </cofactor>
    <text evidence="12">Binds 2 zinc ions per subunit.</text>
</comment>
<comment type="caution">
    <text evidence="15">The sequence shown here is derived from an EMBL/GenBank/DDBJ whole genome shotgun (WGS) entry which is preliminary data.</text>
</comment>
<evidence type="ECO:0000259" key="14">
    <source>
        <dbReference type="PROSITE" id="PS51194"/>
    </source>
</evidence>
<comment type="subunit">
    <text evidence="12">Component of the replication restart primosome.</text>
</comment>
<dbReference type="EMBL" id="JSAM01000014">
    <property type="protein sequence ID" value="KIA78565.1"/>
    <property type="molecule type" value="Genomic_DNA"/>
</dbReference>
<dbReference type="GO" id="GO:0003677">
    <property type="term" value="F:DNA binding"/>
    <property type="evidence" value="ECO:0007669"/>
    <property type="project" value="UniProtKB-UniRule"/>
</dbReference>
<comment type="catalytic activity">
    <reaction evidence="12">
        <text>Couples ATP hydrolysis with the unwinding of duplex DNA by translocating in the 3'-5' direction.</text>
        <dbReference type="EC" id="5.6.2.4"/>
    </reaction>
</comment>
<evidence type="ECO:0000256" key="6">
    <source>
        <dbReference type="ARBA" id="ARBA00022806"/>
    </source>
</evidence>
<dbReference type="GO" id="GO:0006269">
    <property type="term" value="P:DNA replication, synthesis of primer"/>
    <property type="evidence" value="ECO:0007669"/>
    <property type="project" value="UniProtKB-KW"/>
</dbReference>
<dbReference type="GO" id="GO:0006310">
    <property type="term" value="P:DNA recombination"/>
    <property type="evidence" value="ECO:0007669"/>
    <property type="project" value="InterPro"/>
</dbReference>
<keyword evidence="4 12" id="KW-0547">Nucleotide-binding</keyword>
<feature type="binding site" evidence="12">
    <location>
        <position position="467"/>
    </location>
    <ligand>
        <name>Zn(2+)</name>
        <dbReference type="ChEBI" id="CHEBI:29105"/>
        <label>2</label>
    </ligand>
</feature>
<evidence type="ECO:0000256" key="3">
    <source>
        <dbReference type="ARBA" id="ARBA00022723"/>
    </source>
</evidence>
<dbReference type="InterPro" id="IPR001650">
    <property type="entry name" value="Helicase_C-like"/>
</dbReference>
<keyword evidence="7 12" id="KW-0862">Zinc</keyword>
<feature type="binding site" evidence="12">
    <location>
        <position position="499"/>
    </location>
    <ligand>
        <name>Zn(2+)</name>
        <dbReference type="ChEBI" id="CHEBI:29105"/>
        <label>1</label>
    </ligand>
</feature>
<dbReference type="Pfam" id="PF18319">
    <property type="entry name" value="Zn_ribbon_PriA"/>
    <property type="match status" value="1"/>
</dbReference>
<feature type="domain" description="Helicase ATP-binding" evidence="13">
    <location>
        <begin position="225"/>
        <end position="392"/>
    </location>
</feature>
<dbReference type="Pfam" id="PF00271">
    <property type="entry name" value="Helicase_C"/>
    <property type="match status" value="1"/>
</dbReference>
<dbReference type="EC" id="5.6.2.4" evidence="12"/>
<dbReference type="InterPro" id="IPR041222">
    <property type="entry name" value="PriA_3primeBD"/>
</dbReference>
<dbReference type="PROSITE" id="PS51194">
    <property type="entry name" value="HELICASE_CTER"/>
    <property type="match status" value="1"/>
</dbReference>
<dbReference type="CDD" id="cd18804">
    <property type="entry name" value="SF2_C_priA"/>
    <property type="match status" value="1"/>
</dbReference>
<evidence type="ECO:0000313" key="15">
    <source>
        <dbReference type="EMBL" id="KIA78565.1"/>
    </source>
</evidence>
<dbReference type="Pfam" id="PF18074">
    <property type="entry name" value="PriA_C"/>
    <property type="match status" value="1"/>
</dbReference>
<evidence type="ECO:0000256" key="12">
    <source>
        <dbReference type="HAMAP-Rule" id="MF_00983"/>
    </source>
</evidence>
<comment type="similarity">
    <text evidence="12">Belongs to the helicase family. PriA subfamily.</text>
</comment>
<accession>A0A0C1CCF7</accession>
<dbReference type="GO" id="GO:0005524">
    <property type="term" value="F:ATP binding"/>
    <property type="evidence" value="ECO:0007669"/>
    <property type="project" value="UniProtKB-UniRule"/>
</dbReference>
<dbReference type="Pfam" id="PF00270">
    <property type="entry name" value="DEAD"/>
    <property type="match status" value="1"/>
</dbReference>
<dbReference type="InterPro" id="IPR014001">
    <property type="entry name" value="Helicase_ATP-bd"/>
</dbReference>
<dbReference type="InterPro" id="IPR011545">
    <property type="entry name" value="DEAD/DEAH_box_helicase_dom"/>
</dbReference>
<evidence type="ECO:0000256" key="9">
    <source>
        <dbReference type="ARBA" id="ARBA00023125"/>
    </source>
</evidence>
<sequence length="750" mass="84331">MKAPVKPQKFTKYAAVILDVAIEKTLDYGIPEDLVPEAKKGVRVEVPLRGSLRNGYIMEIKETADYARVSPIQRIFPDVQISEDLFELALWISRYYLAPLSQVFKILVPSSIRKDMQHKQQLFVMRKQTREQLKEVCETIRNKHSAQAAVLDEMLLVKKGILLSELLEKTGGSRSPVDTLAAKGYLLVEPVRIDRSPLIGEEYLLTKPKILSAEQQEAFTKIAHSLEAGIFQTHLLYGITGSGKTEVYLQAIEKALQMQKSAIMLVPEISLTAQTIERFKSRFPDNIAILHHRLSHGERFDEWHKIRRGEARIVIGARSAVFSPVPNLGLVIVDEEHEQSYKQQEESPCYHARDIAVMRGKIAQATVLLGSATPSIESYYNAIKGKYVLSLLKKRAESSLLPSVTIVDMKREFEKAKGFTNFSELLLNEIEKRLTTGEQTILFLNRRGYHTTLTCPSCQTAIKCPHCSLALTFYYSRNSLSCHLCDFTISPPPSTCPNCKKDTPMKFQGVGTELIERSLHAIFPDIRTIRIDADTTKHKGSHQKLLRDFGTGKADVLIGTQMIAKGLHFSEVTLVGVLNGDASLNIPDFRSSEIAFQLMTQVAGRAGRGITQGKVIIQTHIPDNSTIQLASQQNYTAFFEEEISSRELFNFPPFSSMVKLNFSGSNEKETLEFSQIFRSKLQTNLPEIFVLSPVIPSGHAKVKDRFRFQFLVRGPSIYAANQAIKTTLQRTSIPHGMKLLVDVNPLTTFF</sequence>